<dbReference type="InterPro" id="IPR028996">
    <property type="entry name" value="GM2-AP"/>
</dbReference>
<dbReference type="GeneTree" id="ENSGT00390000003288"/>
<evidence type="ECO:0000256" key="1">
    <source>
        <dbReference type="ARBA" id="ARBA00022729"/>
    </source>
</evidence>
<organism evidence="3 4">
    <name type="scientific">Oncorhynchus tshawytscha</name>
    <name type="common">Chinook salmon</name>
    <name type="synonym">Salmo tshawytscha</name>
    <dbReference type="NCBI Taxonomy" id="74940"/>
    <lineage>
        <taxon>Eukaryota</taxon>
        <taxon>Metazoa</taxon>
        <taxon>Chordata</taxon>
        <taxon>Craniata</taxon>
        <taxon>Vertebrata</taxon>
        <taxon>Euteleostomi</taxon>
        <taxon>Actinopterygii</taxon>
        <taxon>Neopterygii</taxon>
        <taxon>Teleostei</taxon>
        <taxon>Protacanthopterygii</taxon>
        <taxon>Salmoniformes</taxon>
        <taxon>Salmonidae</taxon>
        <taxon>Salmoninae</taxon>
        <taxon>Oncorhynchus</taxon>
    </lineage>
</organism>
<reference evidence="3" key="3">
    <citation type="submission" date="2025-09" db="UniProtKB">
        <authorList>
            <consortium name="Ensembl"/>
        </authorList>
    </citation>
    <scope>IDENTIFICATION</scope>
</reference>
<dbReference type="InterPro" id="IPR003172">
    <property type="entry name" value="ML_dom"/>
</dbReference>
<dbReference type="SMART" id="SM00737">
    <property type="entry name" value="ML"/>
    <property type="match status" value="1"/>
</dbReference>
<evidence type="ECO:0000313" key="4">
    <source>
        <dbReference type="Proteomes" id="UP000694402"/>
    </source>
</evidence>
<evidence type="ECO:0000259" key="2">
    <source>
        <dbReference type="SMART" id="SM00737"/>
    </source>
</evidence>
<keyword evidence="4" id="KW-1185">Reference proteome</keyword>
<dbReference type="Gene3D" id="2.70.220.10">
    <property type="entry name" value="Ganglioside GM2 activator"/>
    <property type="match status" value="1"/>
</dbReference>
<dbReference type="GO" id="GO:0005319">
    <property type="term" value="F:lipid transporter activity"/>
    <property type="evidence" value="ECO:0007669"/>
    <property type="project" value="TreeGrafter"/>
</dbReference>
<dbReference type="InterPro" id="IPR036846">
    <property type="entry name" value="GM2-AP_sf"/>
</dbReference>
<evidence type="ECO:0000313" key="3">
    <source>
        <dbReference type="Ensembl" id="ENSOTSP00005144707.1"/>
    </source>
</evidence>
<accession>A0AAZ3RT13</accession>
<dbReference type="Pfam" id="PF02221">
    <property type="entry name" value="E1_DerP2_DerF2"/>
    <property type="match status" value="1"/>
</dbReference>
<dbReference type="GO" id="GO:0009898">
    <property type="term" value="C:cytoplasmic side of plasma membrane"/>
    <property type="evidence" value="ECO:0007669"/>
    <property type="project" value="TreeGrafter"/>
</dbReference>
<sequence>MLLTVGRSHLHTPPVLSSLSSPPSQTPLDERARGSAQFDLLLQCGLRRRLFNILVQIFGFSWENCGKPDDPAVLKTLTLASGNTTVELAVNVTLEKEVAGFWVKVPCVEEIGSCHYADGCDLLNQLIPPGQDCPEPLHTYGIPCHCPFKAGMYTLPESDFYLPDIDLPYWLTNGHYRVQGVLGAMGKELGCLKITFAVHSNN</sequence>
<reference evidence="4" key="1">
    <citation type="journal article" date="2018" name="PLoS ONE">
        <title>Chinook salmon (Oncorhynchus tshawytscha) genome and transcriptome.</title>
        <authorList>
            <person name="Christensen K.A."/>
            <person name="Leong J.S."/>
            <person name="Sakhrani D."/>
            <person name="Biagi C.A."/>
            <person name="Minkley D.R."/>
            <person name="Withler R.E."/>
            <person name="Rondeau E.B."/>
            <person name="Koop B.F."/>
            <person name="Devlin R.H."/>
        </authorList>
    </citation>
    <scope>NUCLEOTIDE SEQUENCE [LARGE SCALE GENOMIC DNA]</scope>
</reference>
<reference evidence="3" key="2">
    <citation type="submission" date="2025-08" db="UniProtKB">
        <authorList>
            <consortium name="Ensembl"/>
        </authorList>
    </citation>
    <scope>IDENTIFICATION</scope>
</reference>
<dbReference type="PANTHER" id="PTHR17357">
    <property type="entry name" value="GM2 GANGLIOSIDE ACTIVATOR PROTEIN"/>
    <property type="match status" value="1"/>
</dbReference>
<dbReference type="Ensembl" id="ENSOTST00005118445.1">
    <property type="protein sequence ID" value="ENSOTSP00005144707.1"/>
    <property type="gene ID" value="ENSOTSG00005057471.1"/>
</dbReference>
<proteinExistence type="predicted"/>
<protein>
    <recommendedName>
        <fullName evidence="2">MD-2-related lipid-recognition domain-containing protein</fullName>
    </recommendedName>
</protein>
<dbReference type="Proteomes" id="UP000694402">
    <property type="component" value="Unassembled WGS sequence"/>
</dbReference>
<dbReference type="PANTHER" id="PTHR17357:SF0">
    <property type="entry name" value="GANGLIOSIDE GM2 ACTIVATOR"/>
    <property type="match status" value="1"/>
</dbReference>
<dbReference type="GO" id="GO:0006689">
    <property type="term" value="P:ganglioside catabolic process"/>
    <property type="evidence" value="ECO:0007669"/>
    <property type="project" value="InterPro"/>
</dbReference>
<keyword evidence="1" id="KW-0732">Signal</keyword>
<feature type="domain" description="MD-2-related lipid-recognition" evidence="2">
    <location>
        <begin position="62"/>
        <end position="196"/>
    </location>
</feature>
<dbReference type="GO" id="GO:0008047">
    <property type="term" value="F:enzyme activator activity"/>
    <property type="evidence" value="ECO:0007669"/>
    <property type="project" value="InterPro"/>
</dbReference>
<name>A0AAZ3RT13_ONCTS</name>
<dbReference type="AlphaFoldDB" id="A0AAZ3RT13"/>
<dbReference type="SUPFAM" id="SSF63707">
    <property type="entry name" value="Ganglioside M2 (gm2) activator"/>
    <property type="match status" value="1"/>
</dbReference>